<proteinExistence type="predicted"/>
<evidence type="ECO:0000313" key="1">
    <source>
        <dbReference type="EMBL" id="KAJ1131350.1"/>
    </source>
</evidence>
<accession>A0AAV7PWI6</accession>
<keyword evidence="2" id="KW-1185">Reference proteome</keyword>
<sequence>MEPRGHVLMDARALPGYYGDGGLRWLIVLVATVTAHIKAPRPMRVGGRSASRPDTPAPWKCECGHTRPAVRGQSGMAVREYLEKQLHMSHNQAPEKLTVFFSMNPTEKPELSIFSSSMQE</sequence>
<dbReference type="Proteomes" id="UP001066276">
    <property type="component" value="Chromosome 7"/>
</dbReference>
<dbReference type="EMBL" id="JANPWB010000011">
    <property type="protein sequence ID" value="KAJ1131350.1"/>
    <property type="molecule type" value="Genomic_DNA"/>
</dbReference>
<reference evidence="1" key="1">
    <citation type="journal article" date="2022" name="bioRxiv">
        <title>Sequencing and chromosome-scale assembly of the giantPleurodeles waltlgenome.</title>
        <authorList>
            <person name="Brown T."/>
            <person name="Elewa A."/>
            <person name="Iarovenko S."/>
            <person name="Subramanian E."/>
            <person name="Araus A.J."/>
            <person name="Petzold A."/>
            <person name="Susuki M."/>
            <person name="Suzuki K.-i.T."/>
            <person name="Hayashi T."/>
            <person name="Toyoda A."/>
            <person name="Oliveira C."/>
            <person name="Osipova E."/>
            <person name="Leigh N.D."/>
            <person name="Simon A."/>
            <person name="Yun M.H."/>
        </authorList>
    </citation>
    <scope>NUCLEOTIDE SEQUENCE</scope>
    <source>
        <strain evidence="1">20211129_DDA</strain>
        <tissue evidence="1">Liver</tissue>
    </source>
</reference>
<name>A0AAV7PWI6_PLEWA</name>
<comment type="caution">
    <text evidence="1">The sequence shown here is derived from an EMBL/GenBank/DDBJ whole genome shotgun (WGS) entry which is preliminary data.</text>
</comment>
<dbReference type="AlphaFoldDB" id="A0AAV7PWI6"/>
<gene>
    <name evidence="1" type="ORF">NDU88_009687</name>
</gene>
<evidence type="ECO:0000313" key="2">
    <source>
        <dbReference type="Proteomes" id="UP001066276"/>
    </source>
</evidence>
<organism evidence="1 2">
    <name type="scientific">Pleurodeles waltl</name>
    <name type="common">Iberian ribbed newt</name>
    <dbReference type="NCBI Taxonomy" id="8319"/>
    <lineage>
        <taxon>Eukaryota</taxon>
        <taxon>Metazoa</taxon>
        <taxon>Chordata</taxon>
        <taxon>Craniata</taxon>
        <taxon>Vertebrata</taxon>
        <taxon>Euteleostomi</taxon>
        <taxon>Amphibia</taxon>
        <taxon>Batrachia</taxon>
        <taxon>Caudata</taxon>
        <taxon>Salamandroidea</taxon>
        <taxon>Salamandridae</taxon>
        <taxon>Pleurodelinae</taxon>
        <taxon>Pleurodeles</taxon>
    </lineage>
</organism>
<protein>
    <submittedName>
        <fullName evidence="1">Uncharacterized protein</fullName>
    </submittedName>
</protein>